<sequence>MCKKFTFTLLLLIALSIGNSFSQYTINPASIVTWYDTSGGNVVSHGVPEAMCQNNDPQVIPLTPTYNGLDITHVNGKWYYLITENWLDDSDPLNPVLKISNVDEAKYMSTNPPVPLAIVYCIPHPILPGKYNAYRQYARIYPAPKIYNLDPDPISACYGDPLSIKLSNTDGQTRYSVFADGIEVYNAGYVGSNADYVFNIYDLNPDVNREYTVRAYNDFLGISISPCQQLMNGSVSGITYSLPVISLSSDMPVSLCRNQSALYYTTLGMNGYVWDYDSDYAELDESGGPGTAGGSSSDNFIKLKWKTATPFSATTKVRVNYEDASTSCVGANFAELEITVNELPIPNFVLPSDATVCINSVGRYTVDAGMDDYTWSISGGGTIITPNPETSNSIEVQWTTSGSYKVKVGFTDPLGCTSENEKEFDVVVNPRPNHSIGGDNSVCVNSQGVYTVNSDPGLSNYQWNVSAGGTINGVNNQASLLVDWTTVGEHTISLKYEDANNCEPTVPATYTVTVKDRPTPDFTVNSVCVGEAVTYTANLLTALDYKWVITDGGVVTATGNSSAITYTWTTTDPTNSVSLNYTVNECDAVNPTTHNISVKSRPDPKFLESTAAVCQGATDIRYRTEAGMTNYTWSIIPAIPFTIGGSGEYIDVDWNVTPGNYTIRVNYEVNDCDAINPTEMTVTVRSLPNYVITGPSPVCANSLPISGAYSLSGASNISSYSWSILSGDATINGLSDQSTLSVNSGLNDFSLSLHYVDIYGCAPAADPTFNVDVTPLPTPALSPSTPAMDVCVNESVTYTADNLSAIGYTWTVTNGTAQTPLTGSSITVLWDTPGVTGTITLNYTVNGCDALNPTEYNIAVKNRPNPLLINPVLSMCEGSTNIIYTTQAGMSNYSWIIPAGVTKVSGGGLNDNTVTLSFPTHGSYSISVNYEEDGCSASVPSVYTIDVNWIDATISSSVSNIICQADEVTFQASVNNGGTAPFLYSFYRIRGGVPSLVQAASANNLYTTNDLLDGDILYATISDANLCSDNSAQIVMVVNPLPSASVDPIDPVCENSNVTISAKPTGMAKYVFHVISGGVTTDYNQNAVNTLVYTPIDNDKISVTVTSSAGCVSTSTEQTVSVTSTPVVAPLTYTSPTGSTTVCESSTVSFDALSGADVYTIELVSVGLTPEQTITLRDKGNNDAFTVTATDHFTNATGFTVRVTGYNGALECQSTPVTATFSINKPTVQFVNPVTTICEGADASFTVTGVNANEYIFFVNNILGVPVQGWSTSNTVTISGLQNNDVVYVQSRSAAPYTCPSEFAQVTITTVALPNPSVDPIAPICEGTPVIVQANPAGMSNYVFHVDRGGVVTNYDRGSNSTYPTSDLQNNDVVSVTVTAATGCSATSVGQTVVVTAIPVVAPLT</sequence>
<proteinExistence type="predicted"/>
<evidence type="ECO:0000313" key="3">
    <source>
        <dbReference type="EMBL" id="PZX10157.1"/>
    </source>
</evidence>
<feature type="signal peptide" evidence="1">
    <location>
        <begin position="1"/>
        <end position="22"/>
    </location>
</feature>
<reference evidence="3 4" key="1">
    <citation type="submission" date="2018-06" db="EMBL/GenBank/DDBJ databases">
        <title>Genomic Encyclopedia of Archaeal and Bacterial Type Strains, Phase II (KMG-II): from individual species to whole genera.</title>
        <authorList>
            <person name="Goeker M."/>
        </authorList>
    </citation>
    <scope>NUCLEOTIDE SEQUENCE [LARGE SCALE GENOMIC DNA]</scope>
    <source>
        <strain evidence="3 4">DSM 6779</strain>
    </source>
</reference>
<dbReference type="Gene3D" id="2.60.40.10">
    <property type="entry name" value="Immunoglobulins"/>
    <property type="match status" value="1"/>
</dbReference>
<feature type="non-terminal residue" evidence="3">
    <location>
        <position position="1405"/>
    </location>
</feature>
<feature type="chain" id="PRO_5016050039" description="PKD-like domain-containing protein" evidence="1">
    <location>
        <begin position="23"/>
        <end position="1405"/>
    </location>
</feature>
<feature type="domain" description="PKD-like" evidence="2">
    <location>
        <begin position="869"/>
        <end position="943"/>
    </location>
</feature>
<dbReference type="Proteomes" id="UP000249239">
    <property type="component" value="Unassembled WGS sequence"/>
</dbReference>
<evidence type="ECO:0000256" key="1">
    <source>
        <dbReference type="SAM" id="SignalP"/>
    </source>
</evidence>
<dbReference type="EMBL" id="QKZK01000058">
    <property type="protein sequence ID" value="PZX10157.1"/>
    <property type="molecule type" value="Genomic_DNA"/>
</dbReference>
<keyword evidence="4" id="KW-1185">Reference proteome</keyword>
<gene>
    <name evidence="3" type="ORF">LX69_03431</name>
</gene>
<evidence type="ECO:0000313" key="4">
    <source>
        <dbReference type="Proteomes" id="UP000249239"/>
    </source>
</evidence>
<organism evidence="3 4">
    <name type="scientific">Breznakibacter xylanolyticus</name>
    <dbReference type="NCBI Taxonomy" id="990"/>
    <lineage>
        <taxon>Bacteria</taxon>
        <taxon>Pseudomonadati</taxon>
        <taxon>Bacteroidota</taxon>
        <taxon>Bacteroidia</taxon>
        <taxon>Marinilabiliales</taxon>
        <taxon>Marinilabiliaceae</taxon>
        <taxon>Breznakibacter</taxon>
    </lineage>
</organism>
<protein>
    <recommendedName>
        <fullName evidence="2">PKD-like domain-containing protein</fullName>
    </recommendedName>
</protein>
<dbReference type="OrthoDB" id="9808897at2"/>
<evidence type="ECO:0000259" key="2">
    <source>
        <dbReference type="Pfam" id="PF19408"/>
    </source>
</evidence>
<dbReference type="Pfam" id="PF19408">
    <property type="entry name" value="PKD_6"/>
    <property type="match status" value="3"/>
</dbReference>
<feature type="domain" description="PKD-like" evidence="2">
    <location>
        <begin position="352"/>
        <end position="422"/>
    </location>
</feature>
<dbReference type="InterPro" id="IPR045829">
    <property type="entry name" value="PKD_6"/>
</dbReference>
<accession>A0A2W7MVL1</accession>
<dbReference type="RefSeq" id="WP_146260788.1">
    <property type="nucleotide sequence ID" value="NZ_QKZK01000058.1"/>
</dbReference>
<keyword evidence="1" id="KW-0732">Signal</keyword>
<comment type="caution">
    <text evidence="3">The sequence shown here is derived from an EMBL/GenBank/DDBJ whole genome shotgun (WGS) entry which is preliminary data.</text>
</comment>
<name>A0A2W7MVL1_9BACT</name>
<dbReference type="InterPro" id="IPR013783">
    <property type="entry name" value="Ig-like_fold"/>
</dbReference>
<feature type="domain" description="PKD-like" evidence="2">
    <location>
        <begin position="432"/>
        <end position="511"/>
    </location>
</feature>